<reference evidence="7 8" key="1">
    <citation type="submission" date="2021-03" db="EMBL/GenBank/DDBJ databases">
        <title>Genomic and phenotypic characterization of Chloracidobacterium isolates provides evidence for multiple species.</title>
        <authorList>
            <person name="Saini M.K."/>
            <person name="Costas A.M.G."/>
            <person name="Tank M."/>
            <person name="Bryant D.A."/>
        </authorList>
    </citation>
    <scope>NUCLEOTIDE SEQUENCE [LARGE SCALE GENOMIC DNA]</scope>
    <source>
        <strain evidence="7 8">N</strain>
    </source>
</reference>
<comment type="similarity">
    <text evidence="1">Belongs to the N(4)/N(6)-methyltransferase family.</text>
</comment>
<evidence type="ECO:0000256" key="6">
    <source>
        <dbReference type="ARBA" id="ARBA00047942"/>
    </source>
</evidence>
<dbReference type="Gene3D" id="3.40.50.150">
    <property type="entry name" value="Vaccinia Virus protein VP39"/>
    <property type="match status" value="1"/>
</dbReference>
<sequence length="284" mass="33529">MLKSPLRYPGGKSRAIQQIRYLLPKDFREYREPFVGGGSFFIYLRQTCPEISIWINDLNPELYFFWKYVQKDSEKLASEIFKVKLERKDGQELFDELVNRNSESLSELERAVRFFVLNRITFSGVVESGGYSRLAFLGRFTESSIRRVARLGKLLEGVRITCLDYRELLHDGEKEVFIFLDPPYFKATKSKLYGKNGILHLNFDHSEFAGEMKKCNHSWLITYDDSPEIRKNFDFANIYEWQLQYGMNNYKQGRAEKGSELFISNYELPIEQIVQKKIEQLRLI</sequence>
<evidence type="ECO:0000256" key="4">
    <source>
        <dbReference type="ARBA" id="ARBA00022679"/>
    </source>
</evidence>
<keyword evidence="8" id="KW-1185">Reference proteome</keyword>
<evidence type="ECO:0000256" key="3">
    <source>
        <dbReference type="ARBA" id="ARBA00022603"/>
    </source>
</evidence>
<gene>
    <name evidence="7" type="ORF">J8C05_03800</name>
</gene>
<evidence type="ECO:0000256" key="5">
    <source>
        <dbReference type="ARBA" id="ARBA00022691"/>
    </source>
</evidence>
<keyword evidence="5" id="KW-0949">S-adenosyl-L-methionine</keyword>
<evidence type="ECO:0000256" key="2">
    <source>
        <dbReference type="ARBA" id="ARBA00011900"/>
    </source>
</evidence>
<dbReference type="PIRSF" id="PIRSF000398">
    <property type="entry name" value="M_m6A_EcoRV"/>
    <property type="match status" value="1"/>
</dbReference>
<evidence type="ECO:0000256" key="1">
    <source>
        <dbReference type="ARBA" id="ARBA00006594"/>
    </source>
</evidence>
<dbReference type="EC" id="2.1.1.72" evidence="2"/>
<dbReference type="InterPro" id="IPR023095">
    <property type="entry name" value="Ade_MeTrfase_dom_2"/>
</dbReference>
<dbReference type="PANTHER" id="PTHR30481">
    <property type="entry name" value="DNA ADENINE METHYLASE"/>
    <property type="match status" value="1"/>
</dbReference>
<dbReference type="InterPro" id="IPR029063">
    <property type="entry name" value="SAM-dependent_MTases_sf"/>
</dbReference>
<dbReference type="EMBL" id="CP072642">
    <property type="protein sequence ID" value="QUV94937.1"/>
    <property type="molecule type" value="Genomic_DNA"/>
</dbReference>
<keyword evidence="3 7" id="KW-0489">Methyltransferase</keyword>
<organism evidence="7 8">
    <name type="scientific">Chloracidobacterium sp. N</name>
    <dbReference type="NCBI Taxonomy" id="2821540"/>
    <lineage>
        <taxon>Bacteria</taxon>
        <taxon>Pseudomonadati</taxon>
        <taxon>Acidobacteriota</taxon>
        <taxon>Terriglobia</taxon>
        <taxon>Terriglobales</taxon>
        <taxon>Acidobacteriaceae</taxon>
        <taxon>Chloracidobacterium</taxon>
        <taxon>Chloracidobacterium aggregatum</taxon>
    </lineage>
</organism>
<accession>A0ABX8B2V5</accession>
<dbReference type="GO" id="GO:0032259">
    <property type="term" value="P:methylation"/>
    <property type="evidence" value="ECO:0007669"/>
    <property type="project" value="UniProtKB-KW"/>
</dbReference>
<dbReference type="InterPro" id="IPR012327">
    <property type="entry name" value="MeTrfase_D12"/>
</dbReference>
<dbReference type="PRINTS" id="PR00505">
    <property type="entry name" value="D12N6MTFRASE"/>
</dbReference>
<evidence type="ECO:0000313" key="8">
    <source>
        <dbReference type="Proteomes" id="UP000677668"/>
    </source>
</evidence>
<dbReference type="GO" id="GO:0008168">
    <property type="term" value="F:methyltransferase activity"/>
    <property type="evidence" value="ECO:0007669"/>
    <property type="project" value="UniProtKB-KW"/>
</dbReference>
<dbReference type="SUPFAM" id="SSF53335">
    <property type="entry name" value="S-adenosyl-L-methionine-dependent methyltransferases"/>
    <property type="match status" value="1"/>
</dbReference>
<dbReference type="RefSeq" id="WP_211423194.1">
    <property type="nucleotide sequence ID" value="NZ_CP072642.1"/>
</dbReference>
<evidence type="ECO:0000313" key="7">
    <source>
        <dbReference type="EMBL" id="QUV94937.1"/>
    </source>
</evidence>
<dbReference type="PANTHER" id="PTHR30481:SF2">
    <property type="entry name" value="SITE-SPECIFIC DNA-METHYLTRANSFERASE (ADENINE-SPECIFIC)"/>
    <property type="match status" value="1"/>
</dbReference>
<proteinExistence type="inferred from homology"/>
<keyword evidence="4" id="KW-0808">Transferase</keyword>
<name>A0ABX8B2V5_9BACT</name>
<comment type="catalytic activity">
    <reaction evidence="6">
        <text>a 2'-deoxyadenosine in DNA + S-adenosyl-L-methionine = an N(6)-methyl-2'-deoxyadenosine in DNA + S-adenosyl-L-homocysteine + H(+)</text>
        <dbReference type="Rhea" id="RHEA:15197"/>
        <dbReference type="Rhea" id="RHEA-COMP:12418"/>
        <dbReference type="Rhea" id="RHEA-COMP:12419"/>
        <dbReference type="ChEBI" id="CHEBI:15378"/>
        <dbReference type="ChEBI" id="CHEBI:57856"/>
        <dbReference type="ChEBI" id="CHEBI:59789"/>
        <dbReference type="ChEBI" id="CHEBI:90615"/>
        <dbReference type="ChEBI" id="CHEBI:90616"/>
        <dbReference type="EC" id="2.1.1.72"/>
    </reaction>
</comment>
<dbReference type="Pfam" id="PF02086">
    <property type="entry name" value="MethyltransfD12"/>
    <property type="match status" value="1"/>
</dbReference>
<protein>
    <recommendedName>
        <fullName evidence="2">site-specific DNA-methyltransferase (adenine-specific)</fullName>
        <ecNumber evidence="2">2.1.1.72</ecNumber>
    </recommendedName>
</protein>
<dbReference type="InterPro" id="IPR012263">
    <property type="entry name" value="M_m6A_EcoRV"/>
</dbReference>
<dbReference type="Gene3D" id="1.10.1020.10">
    <property type="entry name" value="Adenine-specific Methyltransferase, Domain 2"/>
    <property type="match status" value="1"/>
</dbReference>
<dbReference type="Proteomes" id="UP000677668">
    <property type="component" value="Chromosome 1"/>
</dbReference>